<evidence type="ECO:0000256" key="2">
    <source>
        <dbReference type="ARBA" id="ARBA00022723"/>
    </source>
</evidence>
<dbReference type="Gene3D" id="3.100.10.20">
    <property type="entry name" value="CRISPR-associated endonuclease Cas1, N-terminal domain"/>
    <property type="match status" value="1"/>
</dbReference>
<dbReference type="Gene3D" id="1.20.120.920">
    <property type="entry name" value="CRISPR-associated endonuclease Cas1, C-terminal domain"/>
    <property type="match status" value="1"/>
</dbReference>
<dbReference type="RefSeq" id="WP_055058055.1">
    <property type="nucleotide sequence ID" value="NZ_CYZP01000014.1"/>
</dbReference>
<evidence type="ECO:0000256" key="9">
    <source>
        <dbReference type="ARBA" id="ARBA00038592"/>
    </source>
</evidence>
<dbReference type="PANTHER" id="PTHR34353:SF2">
    <property type="entry name" value="CRISPR-ASSOCIATED ENDONUCLEASE CAS1 1"/>
    <property type="match status" value="1"/>
</dbReference>
<dbReference type="HAMAP" id="MF_01470">
    <property type="entry name" value="Cas1"/>
    <property type="match status" value="1"/>
</dbReference>
<dbReference type="Proteomes" id="UP000095645">
    <property type="component" value="Unassembled WGS sequence"/>
</dbReference>
<gene>
    <name evidence="10" type="primary">cas1</name>
    <name evidence="11" type="ORF">ERS852476_01843</name>
</gene>
<evidence type="ECO:0000256" key="7">
    <source>
        <dbReference type="ARBA" id="ARBA00023125"/>
    </source>
</evidence>
<keyword evidence="5 10" id="KW-0460">Magnesium</keyword>
<comment type="subunit">
    <text evidence="9 10">Homodimer, forms a heterotetramer with a Cas2 homodimer.</text>
</comment>
<comment type="similarity">
    <text evidence="10">Belongs to the CRISPR-associated endonuclease Cas1 family.</text>
</comment>
<evidence type="ECO:0000256" key="10">
    <source>
        <dbReference type="HAMAP-Rule" id="MF_01470"/>
    </source>
</evidence>
<dbReference type="GO" id="GO:0004519">
    <property type="term" value="F:endonuclease activity"/>
    <property type="evidence" value="ECO:0007669"/>
    <property type="project" value="UniProtKB-UniRule"/>
</dbReference>
<evidence type="ECO:0000256" key="3">
    <source>
        <dbReference type="ARBA" id="ARBA00022759"/>
    </source>
</evidence>
<dbReference type="GO" id="GO:0051607">
    <property type="term" value="P:defense response to virus"/>
    <property type="evidence" value="ECO:0007669"/>
    <property type="project" value="UniProtKB-UniRule"/>
</dbReference>
<proteinExistence type="inferred from homology"/>
<dbReference type="InterPro" id="IPR050646">
    <property type="entry name" value="Cas1"/>
</dbReference>
<evidence type="ECO:0000256" key="6">
    <source>
        <dbReference type="ARBA" id="ARBA00023118"/>
    </source>
</evidence>
<dbReference type="EC" id="3.1.-.-" evidence="10"/>
<dbReference type="GO" id="GO:0016787">
    <property type="term" value="F:hydrolase activity"/>
    <property type="evidence" value="ECO:0007669"/>
    <property type="project" value="UniProtKB-KW"/>
</dbReference>
<sequence length="333" mass="38206">MSLLYVNDSGATIGIEGNCCTVKQKDGSKRMLPIESLDGITIMGQSQMTTQCAEECMQRGIPVSYFSKGGKYFGRLISTGHVNVERQRKQCALYDTGFAVELAMKILSAKIKNQSVVLRRYEKSKGLNLEEEQKMLAICRNKVLTCDRIEEMIGFEGQAAKYYFKGLSACIDENFTFQGRNRRPPRDEFNSMISLGYSILMNEVYCKIEMKGLNPYFGFIHRDAEKHPTLASDMIEEWRAIIVDATAMSMINGHEILKDHFYFNMDEPGCYITKDGLKLYLNKLERKFQTEVRYLKYVDYAVSFRRGIFLQMEHLAKAIEEGDASLYEPIIIR</sequence>
<dbReference type="GO" id="GO:0003677">
    <property type="term" value="F:DNA binding"/>
    <property type="evidence" value="ECO:0007669"/>
    <property type="project" value="UniProtKB-KW"/>
</dbReference>
<evidence type="ECO:0000256" key="4">
    <source>
        <dbReference type="ARBA" id="ARBA00022801"/>
    </source>
</evidence>
<feature type="binding site" evidence="10">
    <location>
        <position position="156"/>
    </location>
    <ligand>
        <name>Mn(2+)</name>
        <dbReference type="ChEBI" id="CHEBI:29035"/>
    </ligand>
</feature>
<evidence type="ECO:0000256" key="5">
    <source>
        <dbReference type="ARBA" id="ARBA00022842"/>
    </source>
</evidence>
<dbReference type="Pfam" id="PF01867">
    <property type="entry name" value="Cas_Cas1"/>
    <property type="match status" value="1"/>
</dbReference>
<dbReference type="InterPro" id="IPR042206">
    <property type="entry name" value="CRISPR-assoc_Cas1_C"/>
</dbReference>
<dbReference type="InterPro" id="IPR042211">
    <property type="entry name" value="CRISPR-assoc_Cas1_N"/>
</dbReference>
<keyword evidence="2 10" id="KW-0479">Metal-binding</keyword>
<dbReference type="GO" id="GO:0043571">
    <property type="term" value="P:maintenance of CRISPR repeat elements"/>
    <property type="evidence" value="ECO:0007669"/>
    <property type="project" value="UniProtKB-UniRule"/>
</dbReference>
<keyword evidence="4 10" id="KW-0378">Hydrolase</keyword>
<keyword evidence="7 10" id="KW-0238">DNA-binding</keyword>
<evidence type="ECO:0000313" key="11">
    <source>
        <dbReference type="EMBL" id="CUO08559.1"/>
    </source>
</evidence>
<dbReference type="CDD" id="cd09634">
    <property type="entry name" value="Cas1_I-II-III"/>
    <property type="match status" value="1"/>
</dbReference>
<evidence type="ECO:0000256" key="8">
    <source>
        <dbReference type="ARBA" id="ARBA00023211"/>
    </source>
</evidence>
<evidence type="ECO:0000313" key="12">
    <source>
        <dbReference type="Proteomes" id="UP000095645"/>
    </source>
</evidence>
<name>A0A174C8I2_9FIRM</name>
<keyword evidence="8 10" id="KW-0464">Manganese</keyword>
<comment type="function">
    <text evidence="10">CRISPR (clustered regularly interspaced short palindromic repeat), is an adaptive immune system that provides protection against mobile genetic elements (viruses, transposable elements and conjugative plasmids). CRISPR clusters contain spacers, sequences complementary to antecedent mobile elements, and target invading nucleic acids. CRISPR clusters are transcribed and processed into CRISPR RNA (crRNA). Acts as a dsDNA endonuclease. Involved in the integration of spacer DNA into the CRISPR cassette.</text>
</comment>
<protein>
    <recommendedName>
        <fullName evidence="10">CRISPR-associated endonuclease Cas1</fullName>
        <ecNumber evidence="10">3.1.-.-</ecNumber>
    </recommendedName>
</protein>
<keyword evidence="1 10" id="KW-0540">Nuclease</keyword>
<dbReference type="AlphaFoldDB" id="A0A174C8I2"/>
<dbReference type="NCBIfam" id="TIGR00287">
    <property type="entry name" value="cas1"/>
    <property type="match status" value="1"/>
</dbReference>
<dbReference type="EMBL" id="CYZP01000014">
    <property type="protein sequence ID" value="CUO08559.1"/>
    <property type="molecule type" value="Genomic_DNA"/>
</dbReference>
<organism evidence="11 12">
    <name type="scientific">Blautia obeum</name>
    <dbReference type="NCBI Taxonomy" id="40520"/>
    <lineage>
        <taxon>Bacteria</taxon>
        <taxon>Bacillati</taxon>
        <taxon>Bacillota</taxon>
        <taxon>Clostridia</taxon>
        <taxon>Lachnospirales</taxon>
        <taxon>Lachnospiraceae</taxon>
        <taxon>Blautia</taxon>
    </lineage>
</organism>
<comment type="cofactor">
    <cofactor evidence="10">
        <name>Mg(2+)</name>
        <dbReference type="ChEBI" id="CHEBI:18420"/>
    </cofactor>
    <cofactor evidence="10">
        <name>Mn(2+)</name>
        <dbReference type="ChEBI" id="CHEBI:29035"/>
    </cofactor>
</comment>
<reference evidence="11 12" key="1">
    <citation type="submission" date="2015-09" db="EMBL/GenBank/DDBJ databases">
        <authorList>
            <consortium name="Pathogen Informatics"/>
        </authorList>
    </citation>
    <scope>NUCLEOTIDE SEQUENCE [LARGE SCALE GENOMIC DNA]</scope>
    <source>
        <strain evidence="11 12">2789STDY5834861</strain>
    </source>
</reference>
<evidence type="ECO:0000256" key="1">
    <source>
        <dbReference type="ARBA" id="ARBA00022722"/>
    </source>
</evidence>
<feature type="binding site" evidence="10">
    <location>
        <position position="236"/>
    </location>
    <ligand>
        <name>Mn(2+)</name>
        <dbReference type="ChEBI" id="CHEBI:29035"/>
    </ligand>
</feature>
<dbReference type="GO" id="GO:0046872">
    <property type="term" value="F:metal ion binding"/>
    <property type="evidence" value="ECO:0007669"/>
    <property type="project" value="UniProtKB-UniRule"/>
</dbReference>
<keyword evidence="6 10" id="KW-0051">Antiviral defense</keyword>
<feature type="binding site" evidence="10">
    <location>
        <position position="221"/>
    </location>
    <ligand>
        <name>Mn(2+)</name>
        <dbReference type="ChEBI" id="CHEBI:29035"/>
    </ligand>
</feature>
<dbReference type="InterPro" id="IPR002729">
    <property type="entry name" value="CRISPR-assoc_Cas1"/>
</dbReference>
<accession>A0A174C8I2</accession>
<keyword evidence="3 10" id="KW-0255">Endonuclease</keyword>
<dbReference type="PANTHER" id="PTHR34353">
    <property type="entry name" value="CRISPR-ASSOCIATED ENDONUCLEASE CAS1 1"/>
    <property type="match status" value="1"/>
</dbReference>